<evidence type="ECO:0000313" key="2">
    <source>
        <dbReference type="EMBL" id="CAF4802918.1"/>
    </source>
</evidence>
<dbReference type="EMBL" id="CAJOBH010146517">
    <property type="protein sequence ID" value="CAF4828929.1"/>
    <property type="molecule type" value="Genomic_DNA"/>
</dbReference>
<accession>A0A8S3B8W1</accession>
<feature type="compositionally biased region" description="Polar residues" evidence="1">
    <location>
        <begin position="35"/>
        <end position="45"/>
    </location>
</feature>
<dbReference type="AlphaFoldDB" id="A0A8S3B8W1"/>
<feature type="compositionally biased region" description="Basic and acidic residues" evidence="1">
    <location>
        <begin position="25"/>
        <end position="34"/>
    </location>
</feature>
<feature type="compositionally biased region" description="Polar residues" evidence="1">
    <location>
        <begin position="1"/>
        <end position="23"/>
    </location>
</feature>
<proteinExistence type="predicted"/>
<gene>
    <name evidence="3" type="ORF">BYL167_LOCUS49326</name>
    <name evidence="2" type="ORF">GIL414_LOCUS47239</name>
</gene>
<feature type="non-terminal residue" evidence="2">
    <location>
        <position position="45"/>
    </location>
</feature>
<evidence type="ECO:0000313" key="4">
    <source>
        <dbReference type="Proteomes" id="UP000681720"/>
    </source>
</evidence>
<organism evidence="2 4">
    <name type="scientific">Rotaria magnacalcarata</name>
    <dbReference type="NCBI Taxonomy" id="392030"/>
    <lineage>
        <taxon>Eukaryota</taxon>
        <taxon>Metazoa</taxon>
        <taxon>Spiralia</taxon>
        <taxon>Gnathifera</taxon>
        <taxon>Rotifera</taxon>
        <taxon>Eurotatoria</taxon>
        <taxon>Bdelloidea</taxon>
        <taxon>Philodinida</taxon>
        <taxon>Philodinidae</taxon>
        <taxon>Rotaria</taxon>
    </lineage>
</organism>
<sequence length="45" mass="5133">MSASRTCNILQPPSTTESMSSLQNKRHENEEDKLNQQSLQINKQS</sequence>
<protein>
    <submittedName>
        <fullName evidence="2">Uncharacterized protein</fullName>
    </submittedName>
</protein>
<dbReference type="Proteomes" id="UP000681720">
    <property type="component" value="Unassembled WGS sequence"/>
</dbReference>
<dbReference type="Proteomes" id="UP000681967">
    <property type="component" value="Unassembled WGS sequence"/>
</dbReference>
<dbReference type="EMBL" id="CAJOBJ010150286">
    <property type="protein sequence ID" value="CAF4802918.1"/>
    <property type="molecule type" value="Genomic_DNA"/>
</dbReference>
<evidence type="ECO:0000313" key="3">
    <source>
        <dbReference type="EMBL" id="CAF4828929.1"/>
    </source>
</evidence>
<comment type="caution">
    <text evidence="2">The sequence shown here is derived from an EMBL/GenBank/DDBJ whole genome shotgun (WGS) entry which is preliminary data.</text>
</comment>
<feature type="region of interest" description="Disordered" evidence="1">
    <location>
        <begin position="1"/>
        <end position="45"/>
    </location>
</feature>
<evidence type="ECO:0000256" key="1">
    <source>
        <dbReference type="SAM" id="MobiDB-lite"/>
    </source>
</evidence>
<name>A0A8S3B8W1_9BILA</name>
<reference evidence="2" key="1">
    <citation type="submission" date="2021-02" db="EMBL/GenBank/DDBJ databases">
        <authorList>
            <person name="Nowell W R."/>
        </authorList>
    </citation>
    <scope>NUCLEOTIDE SEQUENCE</scope>
</reference>